<reference evidence="2" key="1">
    <citation type="submission" date="2021-02" db="EMBL/GenBank/DDBJ databases">
        <authorList>
            <person name="Dougan E. K."/>
            <person name="Rhodes N."/>
            <person name="Thang M."/>
            <person name="Chan C."/>
        </authorList>
    </citation>
    <scope>NUCLEOTIDE SEQUENCE</scope>
</reference>
<keyword evidence="1" id="KW-0472">Membrane</keyword>
<dbReference type="Proteomes" id="UP000654075">
    <property type="component" value="Unassembled WGS sequence"/>
</dbReference>
<gene>
    <name evidence="2" type="ORF">PGLA1383_LOCUS31735</name>
</gene>
<organism evidence="2 3">
    <name type="scientific">Polarella glacialis</name>
    <name type="common">Dinoflagellate</name>
    <dbReference type="NCBI Taxonomy" id="89957"/>
    <lineage>
        <taxon>Eukaryota</taxon>
        <taxon>Sar</taxon>
        <taxon>Alveolata</taxon>
        <taxon>Dinophyceae</taxon>
        <taxon>Suessiales</taxon>
        <taxon>Suessiaceae</taxon>
        <taxon>Polarella</taxon>
    </lineage>
</organism>
<keyword evidence="3" id="KW-1185">Reference proteome</keyword>
<evidence type="ECO:0000313" key="3">
    <source>
        <dbReference type="Proteomes" id="UP000654075"/>
    </source>
</evidence>
<protein>
    <submittedName>
        <fullName evidence="2">Uncharacterized protein</fullName>
    </submittedName>
</protein>
<evidence type="ECO:0000256" key="1">
    <source>
        <dbReference type="SAM" id="Phobius"/>
    </source>
</evidence>
<feature type="transmembrane region" description="Helical" evidence="1">
    <location>
        <begin position="101"/>
        <end position="119"/>
    </location>
</feature>
<sequence length="130" mass="13242">MILRPARPSACSPLRACRALALLASLLSGPLLFIPMGSVSPASERHATAGRSGLAVRSPSRAELHATGISAFAGLLSASGASRSAALASDAGATVEEQPQMALLLAFPFLALPLLVFLIETGPLAGLRKK</sequence>
<dbReference type="AlphaFoldDB" id="A0A813FUB7"/>
<keyword evidence="1" id="KW-1133">Transmembrane helix</keyword>
<comment type="caution">
    <text evidence="2">The sequence shown here is derived from an EMBL/GenBank/DDBJ whole genome shotgun (WGS) entry which is preliminary data.</text>
</comment>
<dbReference type="EMBL" id="CAJNNV010025351">
    <property type="protein sequence ID" value="CAE8613998.1"/>
    <property type="molecule type" value="Genomic_DNA"/>
</dbReference>
<accession>A0A813FUB7</accession>
<name>A0A813FUB7_POLGL</name>
<keyword evidence="1" id="KW-0812">Transmembrane</keyword>
<evidence type="ECO:0000313" key="2">
    <source>
        <dbReference type="EMBL" id="CAE8613998.1"/>
    </source>
</evidence>
<proteinExistence type="predicted"/>